<dbReference type="AlphaFoldDB" id="A0A0F9GQK1"/>
<evidence type="ECO:0000313" key="1">
    <source>
        <dbReference type="EMBL" id="KKL65377.1"/>
    </source>
</evidence>
<feature type="non-terminal residue" evidence="1">
    <location>
        <position position="28"/>
    </location>
</feature>
<proteinExistence type="predicted"/>
<dbReference type="EMBL" id="LAZR01027555">
    <property type="protein sequence ID" value="KKL65377.1"/>
    <property type="molecule type" value="Genomic_DNA"/>
</dbReference>
<name>A0A0F9GQK1_9ZZZZ</name>
<protein>
    <submittedName>
        <fullName evidence="1">Uncharacterized protein</fullName>
    </submittedName>
</protein>
<accession>A0A0F9GQK1</accession>
<comment type="caution">
    <text evidence="1">The sequence shown here is derived from an EMBL/GenBank/DDBJ whole genome shotgun (WGS) entry which is preliminary data.</text>
</comment>
<sequence length="28" mass="3065">MAGLGIRSISEYVNALPNTVRECARKTN</sequence>
<organism evidence="1">
    <name type="scientific">marine sediment metagenome</name>
    <dbReference type="NCBI Taxonomy" id="412755"/>
    <lineage>
        <taxon>unclassified sequences</taxon>
        <taxon>metagenomes</taxon>
        <taxon>ecological metagenomes</taxon>
    </lineage>
</organism>
<gene>
    <name evidence="1" type="ORF">LCGC14_2155640</name>
</gene>
<reference evidence="1" key="1">
    <citation type="journal article" date="2015" name="Nature">
        <title>Complex archaea that bridge the gap between prokaryotes and eukaryotes.</title>
        <authorList>
            <person name="Spang A."/>
            <person name="Saw J.H."/>
            <person name="Jorgensen S.L."/>
            <person name="Zaremba-Niedzwiedzka K."/>
            <person name="Martijn J."/>
            <person name="Lind A.E."/>
            <person name="van Eijk R."/>
            <person name="Schleper C."/>
            <person name="Guy L."/>
            <person name="Ettema T.J."/>
        </authorList>
    </citation>
    <scope>NUCLEOTIDE SEQUENCE</scope>
</reference>